<dbReference type="InterPro" id="IPR023473">
    <property type="entry name" value="AMMECR1"/>
</dbReference>
<proteinExistence type="predicted"/>
<gene>
    <name evidence="2" type="ordered locus">Acid345_4112</name>
</gene>
<dbReference type="Gene3D" id="3.30.1490.150">
    <property type="entry name" value="Hypothetical protein ph0010, domain 2"/>
    <property type="match status" value="1"/>
</dbReference>
<dbReference type="InterPro" id="IPR002733">
    <property type="entry name" value="AMMECR1_domain"/>
</dbReference>
<dbReference type="NCBIfam" id="TIGR00296">
    <property type="entry name" value="TIGR00296 family protein"/>
    <property type="match status" value="1"/>
</dbReference>
<dbReference type="InterPro" id="IPR027623">
    <property type="entry name" value="AmmeMemoSam_A"/>
</dbReference>
<dbReference type="EnsemblBacteria" id="ABF43112">
    <property type="protein sequence ID" value="ABF43112"/>
    <property type="gene ID" value="Acid345_4112"/>
</dbReference>
<organism evidence="2 3">
    <name type="scientific">Koribacter versatilis (strain Ellin345)</name>
    <dbReference type="NCBI Taxonomy" id="204669"/>
    <lineage>
        <taxon>Bacteria</taxon>
        <taxon>Pseudomonadati</taxon>
        <taxon>Acidobacteriota</taxon>
        <taxon>Terriglobia</taxon>
        <taxon>Terriglobales</taxon>
        <taxon>Candidatus Korobacteraceae</taxon>
        <taxon>Candidatus Korobacter</taxon>
    </lineage>
</organism>
<dbReference type="STRING" id="204669.Acid345_4112"/>
<dbReference type="KEGG" id="aba:Acid345_4112"/>
<dbReference type="PANTHER" id="PTHR13016">
    <property type="entry name" value="AMMECR1 HOMOLOG"/>
    <property type="match status" value="1"/>
</dbReference>
<name>Q1IJ38_KORVE</name>
<protein>
    <submittedName>
        <fullName evidence="2">AmmECR1</fullName>
    </submittedName>
</protein>
<dbReference type="eggNOG" id="COG2078">
    <property type="taxonomic scope" value="Bacteria"/>
</dbReference>
<dbReference type="PANTHER" id="PTHR13016:SF0">
    <property type="entry name" value="AMME SYNDROME CANDIDATE GENE 1 PROTEIN"/>
    <property type="match status" value="1"/>
</dbReference>
<evidence type="ECO:0000259" key="1">
    <source>
        <dbReference type="PROSITE" id="PS51112"/>
    </source>
</evidence>
<dbReference type="PROSITE" id="PS51112">
    <property type="entry name" value="AMMECR1"/>
    <property type="match status" value="1"/>
</dbReference>
<sequence length="187" mass="20680">MSQLPSSSAVGEYSQTERETLIRLAHAAIDSALHDRPMDLTAPTPHLEEQRGAFTTLHLHGKLRGCIGYVLPVASLYKTVANTAVGAAFEDPRFERVKAPEAPELKVEISVMSLLFPIEPKDVEVGKHGLLISWNMRRGLLLPQVATERNWDAQTFLSETCRKAMLPVDAWQRGASIEAFTAEIFGE</sequence>
<keyword evidence="3" id="KW-1185">Reference proteome</keyword>
<dbReference type="Proteomes" id="UP000002432">
    <property type="component" value="Chromosome"/>
</dbReference>
<dbReference type="SUPFAM" id="SSF143447">
    <property type="entry name" value="AMMECR1-like"/>
    <property type="match status" value="1"/>
</dbReference>
<dbReference type="RefSeq" id="WP_011524911.1">
    <property type="nucleotide sequence ID" value="NC_008009.1"/>
</dbReference>
<dbReference type="NCBIfam" id="TIGR04335">
    <property type="entry name" value="AmmeMemoSam_A"/>
    <property type="match status" value="1"/>
</dbReference>
<feature type="domain" description="AMMECR1" evidence="1">
    <location>
        <begin position="16"/>
        <end position="187"/>
    </location>
</feature>
<dbReference type="AlphaFoldDB" id="Q1IJ38"/>
<reference evidence="2 3" key="1">
    <citation type="journal article" date="2009" name="Appl. Environ. Microbiol.">
        <title>Three genomes from the phylum Acidobacteria provide insight into the lifestyles of these microorganisms in soils.</title>
        <authorList>
            <person name="Ward N.L."/>
            <person name="Challacombe J.F."/>
            <person name="Janssen P.H."/>
            <person name="Henrissat B."/>
            <person name="Coutinho P.M."/>
            <person name="Wu M."/>
            <person name="Xie G."/>
            <person name="Haft D.H."/>
            <person name="Sait M."/>
            <person name="Badger J."/>
            <person name="Barabote R.D."/>
            <person name="Bradley B."/>
            <person name="Brettin T.S."/>
            <person name="Brinkac L.M."/>
            <person name="Bruce D."/>
            <person name="Creasy T."/>
            <person name="Daugherty S.C."/>
            <person name="Davidsen T.M."/>
            <person name="DeBoy R.T."/>
            <person name="Detter J.C."/>
            <person name="Dodson R.J."/>
            <person name="Durkin A.S."/>
            <person name="Ganapathy A."/>
            <person name="Gwinn-Giglio M."/>
            <person name="Han C.S."/>
            <person name="Khouri H."/>
            <person name="Kiss H."/>
            <person name="Kothari S.P."/>
            <person name="Madupu R."/>
            <person name="Nelson K.E."/>
            <person name="Nelson W.C."/>
            <person name="Paulsen I."/>
            <person name="Penn K."/>
            <person name="Ren Q."/>
            <person name="Rosovitz M.J."/>
            <person name="Selengut J.D."/>
            <person name="Shrivastava S."/>
            <person name="Sullivan S.A."/>
            <person name="Tapia R."/>
            <person name="Thompson L.S."/>
            <person name="Watkins K.L."/>
            <person name="Yang Q."/>
            <person name="Yu C."/>
            <person name="Zafar N."/>
            <person name="Zhou L."/>
            <person name="Kuske C.R."/>
        </authorList>
    </citation>
    <scope>NUCLEOTIDE SEQUENCE [LARGE SCALE GENOMIC DNA]</scope>
    <source>
        <strain evidence="2 3">Ellin345</strain>
    </source>
</reference>
<dbReference type="EMBL" id="CP000360">
    <property type="protein sequence ID" value="ABF43112.1"/>
    <property type="molecule type" value="Genomic_DNA"/>
</dbReference>
<dbReference type="Gene3D" id="3.30.700.20">
    <property type="entry name" value="Hypothetical protein ph0010, domain 1"/>
    <property type="match status" value="1"/>
</dbReference>
<dbReference type="InterPro" id="IPR036071">
    <property type="entry name" value="AMMECR1_dom_sf"/>
</dbReference>
<dbReference type="HOGENOM" id="CLU_095686_1_1_0"/>
<accession>Q1IJ38</accession>
<dbReference type="InterPro" id="IPR027485">
    <property type="entry name" value="AMMECR1_N"/>
</dbReference>
<evidence type="ECO:0000313" key="3">
    <source>
        <dbReference type="Proteomes" id="UP000002432"/>
    </source>
</evidence>
<evidence type="ECO:0000313" key="2">
    <source>
        <dbReference type="EMBL" id="ABF43112.1"/>
    </source>
</evidence>
<dbReference type="Pfam" id="PF01871">
    <property type="entry name" value="AMMECR1"/>
    <property type="match status" value="1"/>
</dbReference>